<gene>
    <name evidence="2" type="ORF">FIBRA_02986</name>
</gene>
<dbReference type="InParanoid" id="J4H256"/>
<dbReference type="OrthoDB" id="2504266at2759"/>
<keyword evidence="3" id="KW-1185">Reference proteome</keyword>
<feature type="compositionally biased region" description="Low complexity" evidence="1">
    <location>
        <begin position="660"/>
        <end position="669"/>
    </location>
</feature>
<organism evidence="2 3">
    <name type="scientific">Fibroporia radiculosa</name>
    <dbReference type="NCBI Taxonomy" id="599839"/>
    <lineage>
        <taxon>Eukaryota</taxon>
        <taxon>Fungi</taxon>
        <taxon>Dikarya</taxon>
        <taxon>Basidiomycota</taxon>
        <taxon>Agaricomycotina</taxon>
        <taxon>Agaricomycetes</taxon>
        <taxon>Polyporales</taxon>
        <taxon>Fibroporiaceae</taxon>
        <taxon>Fibroporia</taxon>
    </lineage>
</organism>
<evidence type="ECO:0000313" key="2">
    <source>
        <dbReference type="EMBL" id="CCM00939.1"/>
    </source>
</evidence>
<feature type="compositionally biased region" description="Basic and acidic residues" evidence="1">
    <location>
        <begin position="557"/>
        <end position="570"/>
    </location>
</feature>
<dbReference type="EMBL" id="HE797010">
    <property type="protein sequence ID" value="CCM00939.1"/>
    <property type="molecule type" value="Genomic_DNA"/>
</dbReference>
<dbReference type="Proteomes" id="UP000006352">
    <property type="component" value="Unassembled WGS sequence"/>
</dbReference>
<feature type="region of interest" description="Disordered" evidence="1">
    <location>
        <begin position="734"/>
        <end position="755"/>
    </location>
</feature>
<name>J4H256_9APHY</name>
<feature type="region of interest" description="Disordered" evidence="1">
    <location>
        <begin position="72"/>
        <end position="514"/>
    </location>
</feature>
<dbReference type="GeneID" id="24095850"/>
<feature type="compositionally biased region" description="Polar residues" evidence="1">
    <location>
        <begin position="34"/>
        <end position="52"/>
    </location>
</feature>
<dbReference type="STRING" id="599839.J4H256"/>
<evidence type="ECO:0000256" key="1">
    <source>
        <dbReference type="SAM" id="MobiDB-lite"/>
    </source>
</evidence>
<dbReference type="AlphaFoldDB" id="J4H256"/>
<protein>
    <submittedName>
        <fullName evidence="2">Uncharacterized protein</fullName>
    </submittedName>
</protein>
<proteinExistence type="predicted"/>
<accession>J4H256</accession>
<feature type="compositionally biased region" description="Polar residues" evidence="1">
    <location>
        <begin position="125"/>
        <end position="148"/>
    </location>
</feature>
<feature type="compositionally biased region" description="Basic and acidic residues" evidence="1">
    <location>
        <begin position="149"/>
        <end position="187"/>
    </location>
</feature>
<dbReference type="HOGENOM" id="CLU_286966_0_0_1"/>
<feature type="region of interest" description="Disordered" evidence="1">
    <location>
        <begin position="653"/>
        <end position="690"/>
    </location>
</feature>
<feature type="compositionally biased region" description="Polar residues" evidence="1">
    <location>
        <begin position="670"/>
        <end position="688"/>
    </location>
</feature>
<feature type="compositionally biased region" description="Polar residues" evidence="1">
    <location>
        <begin position="542"/>
        <end position="556"/>
    </location>
</feature>
<feature type="region of interest" description="Disordered" evidence="1">
    <location>
        <begin position="529"/>
        <end position="603"/>
    </location>
</feature>
<feature type="region of interest" description="Disordered" evidence="1">
    <location>
        <begin position="1"/>
        <end position="55"/>
    </location>
</feature>
<feature type="compositionally biased region" description="Basic and acidic residues" evidence="1">
    <location>
        <begin position="474"/>
        <end position="496"/>
    </location>
</feature>
<dbReference type="RefSeq" id="XP_012180222.1">
    <property type="nucleotide sequence ID" value="XM_012324832.1"/>
</dbReference>
<feature type="compositionally biased region" description="Basic and acidic residues" evidence="1">
    <location>
        <begin position="224"/>
        <end position="439"/>
    </location>
</feature>
<reference evidence="2 3" key="1">
    <citation type="journal article" date="2012" name="Appl. Environ. Microbiol.">
        <title>Short-read sequencing for genomic analysis of the brown rot fungus Fibroporia radiculosa.</title>
        <authorList>
            <person name="Tang J.D."/>
            <person name="Perkins A.D."/>
            <person name="Sonstegard T.S."/>
            <person name="Schroeder S.G."/>
            <person name="Burgess S.C."/>
            <person name="Diehl S.V."/>
        </authorList>
    </citation>
    <scope>NUCLEOTIDE SEQUENCE [LARGE SCALE GENOMIC DNA]</scope>
    <source>
        <strain evidence="2 3">TFFH 294</strain>
    </source>
</reference>
<feature type="region of interest" description="Disordered" evidence="1">
    <location>
        <begin position="1200"/>
        <end position="1233"/>
    </location>
</feature>
<evidence type="ECO:0000313" key="3">
    <source>
        <dbReference type="Proteomes" id="UP000006352"/>
    </source>
</evidence>
<feature type="compositionally biased region" description="Gly residues" evidence="1">
    <location>
        <begin position="1200"/>
        <end position="1218"/>
    </location>
</feature>
<feature type="compositionally biased region" description="Polar residues" evidence="1">
    <location>
        <begin position="571"/>
        <end position="603"/>
    </location>
</feature>
<feature type="compositionally biased region" description="Polar residues" evidence="1">
    <location>
        <begin position="956"/>
        <end position="966"/>
    </location>
</feature>
<feature type="compositionally biased region" description="Polar residues" evidence="1">
    <location>
        <begin position="209"/>
        <end position="223"/>
    </location>
</feature>
<feature type="region of interest" description="Disordered" evidence="1">
    <location>
        <begin position="938"/>
        <end position="966"/>
    </location>
</feature>
<sequence length="1280" mass="139432">MATLAMGVSNHSRDGPPPAQDAAIDDLSEAVVNATLQDSDTADNSSNKSTANPPRLLCVYTRAQILYLRKSPLVQPPNGMPSLKDWFGDWNEQQTSTKKDADVSNGSTNARERRFRRDVEDGDSSRPSFRSTLSQPSQMGNFRHQSIRTSERERDRDSERERERDLRDKEGQERLRNLSDKYDRDRLALSSASNGLRSKDRDSAPHLVSGTSSRLGQNSATSARRNDARDAVKRKAGETSDDWRRGPDNSRAGRDDKPDSSRRDRDRPRSRVRDSSRTRRDPSSSRRDRERDRDERDRDRDRVRDRRGDTDRDEHRRDKDDYLRRERDDHHRREWDDSHNRSERDRDDTYQRDNRDKFRAKDPERDHDDDPRRWRDDGKRDERMAIRRERERERWDKGDDRDRERPGTSDDRDTRPRRGIGRERRGDDGRERDRAREAEPAWMETYVPSTSGGGILGGKTSDGELDGIQAWKKGMKEKERQEKESESTSKASEADKSSPTSNQPLLPSAAPDSQLDEIQLFKLMMKREAARKDGETDIAASAGSTPTQAENDTSNPELEHVKDVPEKDNRSSSPLRSTQRDITATTQSPLDSLNQLPNHAAQPNPQLTKATAVSTNGVQSLLTLISTASGESASAKLPATSVDQASEGSRLLGSRVTSNSLPPASAASLTQVSEMSIESSNASPTSAFNPPPGSRLLAFGSRVSSAGSVGPDVLLTKSLSDLDSVPGQLPPPGIHGLPGHKLASIPSNSTHPALSRDGMSGLGVDPHFASNSRHLGGDTSRVMGGFSSHGNLTQSSLSYDELPDTVSLGQLNELRRPSAVERAAFGLSPESASAYSDVGNAHPGATSMSSNGSIDLAGANVPGGVNYATGKGSRFAKFFDSKARENQAGGGRKAPGLSSYPSSAALPDPRHTPVSMNGMINNGETRTMEDIFAMLQNSAQSHRGSPQIPPTGRVPSGSSPFGQNHSELHNLQNQMHAQQHFPQNPHLESLYDSRFEDRNFVPDGMVPGLRPPIPRSRSREPSGVLFNEQLDDPLHFNVRLQQQRNLDQMYSGPASSVYAQQQAAMLRNGGMPLQQQPQFRGAPSPIANQNAFGGPSQRLPPGLANLGGRPPHDPSQFIGGQMGGMGSGLQGGLHGGSPVQHSLNNFGGGGGLGFGGGPQARGLTGPQNPLGLASMGGMGHQHNLDLRAANQAQLLGLGGGVGMRGQGQGPGFGPGHGPSGQVPGAHLGMRQQQPQQLPPHLMPHLLPPHLQQQQQQQGMLGGSAQGTQDLMALLMGGHRD</sequence>
<feature type="compositionally biased region" description="Basic and acidic residues" evidence="1">
    <location>
        <begin position="110"/>
        <end position="119"/>
    </location>
</feature>
<feature type="region of interest" description="Disordered" evidence="1">
    <location>
        <begin position="886"/>
        <end position="916"/>
    </location>
</feature>